<proteinExistence type="inferred from homology"/>
<evidence type="ECO:0000256" key="3">
    <source>
        <dbReference type="ARBA" id="ARBA00022629"/>
    </source>
</evidence>
<dbReference type="GeneID" id="93346133"/>
<dbReference type="PANTHER" id="PTHR18964:SF149">
    <property type="entry name" value="BIFUNCTIONAL UDP-N-ACETYLGLUCOSAMINE 2-EPIMERASE_N-ACETYLMANNOSAMINE KINASE"/>
    <property type="match status" value="1"/>
</dbReference>
<evidence type="ECO:0000313" key="4">
    <source>
        <dbReference type="EMBL" id="SUA69885.1"/>
    </source>
</evidence>
<dbReference type="CDD" id="cd23763">
    <property type="entry name" value="ASKHA_ATPase_ROK"/>
    <property type="match status" value="1"/>
</dbReference>
<keyword evidence="3" id="KW-0859">Xylose metabolism</keyword>
<sequence>MEKANTNLIKEINLNLVRKVLKQVSKATKPQLAALTDLSVVTINTLMQELLNNGEIFEDEIVPSNGGRHALTYRFNYEYSLALIIHINEKQGMDVVSTTVVNLNEDVLMKEEHPFQIFDATQFYSIIQNIISLYPSIKVIGIGIPGQSVDGEITVSSHERLNGIRLAEDVQSQFGLPVIVENDVNAAVCGYVYREQIDEDQCVLAVYFPENSPPGMGIYLRNGVLKGKHGLAGEIKFLPSIVWNESKGREVFFKSVCEIIQILQSVFDPNQIVIYRENIEEEAFYHFLEAYKAKHEMPLYPDIVLSDLFYEDFKTGLRGLTLKELERPIIVFK</sequence>
<dbReference type="InterPro" id="IPR043129">
    <property type="entry name" value="ATPase_NBD"/>
</dbReference>
<dbReference type="SUPFAM" id="SSF53067">
    <property type="entry name" value="Actin-like ATPase domain"/>
    <property type="match status" value="1"/>
</dbReference>
<evidence type="ECO:0000256" key="2">
    <source>
        <dbReference type="ARBA" id="ARBA00006479"/>
    </source>
</evidence>
<dbReference type="Gene3D" id="1.10.10.10">
    <property type="entry name" value="Winged helix-like DNA-binding domain superfamily/Winged helix DNA-binding domain"/>
    <property type="match status" value="1"/>
</dbReference>
<dbReference type="Gene3D" id="3.30.420.40">
    <property type="match status" value="2"/>
</dbReference>
<gene>
    <name evidence="4" type="primary">xylR3</name>
    <name evidence="4" type="ORF">NCTC10343_02751</name>
</gene>
<dbReference type="Pfam" id="PF00480">
    <property type="entry name" value="ROK"/>
    <property type="match status" value="1"/>
</dbReference>
<dbReference type="SUPFAM" id="SSF46785">
    <property type="entry name" value="Winged helix' DNA-binding domain"/>
    <property type="match status" value="1"/>
</dbReference>
<dbReference type="GO" id="GO:0042732">
    <property type="term" value="P:D-xylose metabolic process"/>
    <property type="evidence" value="ECO:0007669"/>
    <property type="project" value="UniProtKB-KW"/>
</dbReference>
<dbReference type="InterPro" id="IPR000600">
    <property type="entry name" value="ROK"/>
</dbReference>
<reference evidence="4 5" key="1">
    <citation type="submission" date="2018-06" db="EMBL/GenBank/DDBJ databases">
        <authorList>
            <consortium name="Pathogen Informatics"/>
            <person name="Doyle S."/>
        </authorList>
    </citation>
    <scope>NUCLEOTIDE SEQUENCE [LARGE SCALE GENOMIC DNA]</scope>
    <source>
        <strain evidence="4 5">NCTC10343</strain>
    </source>
</reference>
<dbReference type="InterPro" id="IPR036390">
    <property type="entry name" value="WH_DNA-bd_sf"/>
</dbReference>
<dbReference type="RefSeq" id="WP_019687380.1">
    <property type="nucleotide sequence ID" value="NZ_CP036496.1"/>
</dbReference>
<dbReference type="PANTHER" id="PTHR18964">
    <property type="entry name" value="ROK (REPRESSOR, ORF, KINASE) FAMILY"/>
    <property type="match status" value="1"/>
</dbReference>
<keyword evidence="3" id="KW-0119">Carbohydrate metabolism</keyword>
<comment type="function">
    <text evidence="1">Transcriptional repressor of xylose-utilizing enzymes.</text>
</comment>
<dbReference type="InterPro" id="IPR036388">
    <property type="entry name" value="WH-like_DNA-bd_sf"/>
</dbReference>
<name>A0A378XY85_PAEPO</name>
<evidence type="ECO:0000313" key="5">
    <source>
        <dbReference type="Proteomes" id="UP000254400"/>
    </source>
</evidence>
<dbReference type="Proteomes" id="UP000254400">
    <property type="component" value="Unassembled WGS sequence"/>
</dbReference>
<protein>
    <submittedName>
        <fullName evidence="4">Xylose repressor</fullName>
    </submittedName>
</protein>
<organism evidence="4 5">
    <name type="scientific">Paenibacillus polymyxa</name>
    <name type="common">Bacillus polymyxa</name>
    <dbReference type="NCBI Taxonomy" id="1406"/>
    <lineage>
        <taxon>Bacteria</taxon>
        <taxon>Bacillati</taxon>
        <taxon>Bacillota</taxon>
        <taxon>Bacilli</taxon>
        <taxon>Bacillales</taxon>
        <taxon>Paenibacillaceae</taxon>
        <taxon>Paenibacillus</taxon>
    </lineage>
</organism>
<evidence type="ECO:0000256" key="1">
    <source>
        <dbReference type="ARBA" id="ARBA00002486"/>
    </source>
</evidence>
<dbReference type="AlphaFoldDB" id="A0A378XY85"/>
<comment type="similarity">
    <text evidence="2">Belongs to the ROK (NagC/XylR) family.</text>
</comment>
<dbReference type="EMBL" id="UGSC01000001">
    <property type="protein sequence ID" value="SUA69885.1"/>
    <property type="molecule type" value="Genomic_DNA"/>
</dbReference>
<accession>A0A378XY85</accession>